<evidence type="ECO:0000256" key="2">
    <source>
        <dbReference type="ARBA" id="ARBA00022729"/>
    </source>
</evidence>
<dbReference type="Gene3D" id="3.40.710.10">
    <property type="entry name" value="DD-peptidase/beta-lactamase superfamily"/>
    <property type="match status" value="1"/>
</dbReference>
<dbReference type="Pfam" id="PF00768">
    <property type="entry name" value="Peptidase_S11"/>
    <property type="match status" value="1"/>
</dbReference>
<keyword evidence="13" id="KW-1185">Reference proteome</keyword>
<keyword evidence="5" id="KW-0573">Peptidoglycan synthesis</keyword>
<evidence type="ECO:0000256" key="7">
    <source>
        <dbReference type="PIRSR" id="PIRSR618044-1"/>
    </source>
</evidence>
<evidence type="ECO:0000313" key="13">
    <source>
        <dbReference type="Proteomes" id="UP000199093"/>
    </source>
</evidence>
<keyword evidence="4" id="KW-0133">Cell shape</keyword>
<dbReference type="SUPFAM" id="SSF56601">
    <property type="entry name" value="beta-lactamase/transpeptidase-like"/>
    <property type="match status" value="1"/>
</dbReference>
<keyword evidence="2 10" id="KW-0732">Signal</keyword>
<evidence type="ECO:0000256" key="5">
    <source>
        <dbReference type="ARBA" id="ARBA00022984"/>
    </source>
</evidence>
<gene>
    <name evidence="12" type="ORF">SAMN04487993_1014103</name>
</gene>
<feature type="signal peptide" evidence="10">
    <location>
        <begin position="1"/>
        <end position="19"/>
    </location>
</feature>
<feature type="active site" description="Acyl-ester intermediate" evidence="7">
    <location>
        <position position="48"/>
    </location>
</feature>
<dbReference type="AlphaFoldDB" id="A0A1G8Q538"/>
<evidence type="ECO:0000256" key="3">
    <source>
        <dbReference type="ARBA" id="ARBA00022801"/>
    </source>
</evidence>
<evidence type="ECO:0000256" key="9">
    <source>
        <dbReference type="RuleBase" id="RU004016"/>
    </source>
</evidence>
<feature type="active site" description="Proton acceptor" evidence="7">
    <location>
        <position position="51"/>
    </location>
</feature>
<evidence type="ECO:0000256" key="1">
    <source>
        <dbReference type="ARBA" id="ARBA00007164"/>
    </source>
</evidence>
<evidence type="ECO:0000313" key="12">
    <source>
        <dbReference type="EMBL" id="SDI99879.1"/>
    </source>
</evidence>
<keyword evidence="12" id="KW-0645">Protease</keyword>
<dbReference type="PANTHER" id="PTHR21581:SF6">
    <property type="entry name" value="TRAFFICKING PROTEIN PARTICLE COMPLEX SUBUNIT 12"/>
    <property type="match status" value="1"/>
</dbReference>
<sequence length="309" mass="32296">MIRNILLALLLTLAGGAQAAIRSSVVMDARTGEVYVEEGADLPHPPASLTKMMTLYLAFEALETGLRSREDPVTVSARAAAQPGSRMGLWAGQVVSLGDLVTGVALASGNDAAVALAEVLAGSEAAFVARMNARAQDLGLDGTRYANPHGLTAPGHLTTARDMTTLGRRLWLDFPEFWGLFAQQQAGGMRHTNSRFLSGYAGADGIKTGYTRAAGYNITASAMRGEARLIVTVLGAGSSAERLAEVTQRMDQGFAQAPDHAPVRRRGVPRDWMAPRDPLLVAQGGAAQDPPPVAATGPPGGVGIGVFLR</sequence>
<feature type="binding site" evidence="8">
    <location>
        <position position="207"/>
    </location>
    <ligand>
        <name>substrate</name>
    </ligand>
</feature>
<dbReference type="GO" id="GO:0071555">
    <property type="term" value="P:cell wall organization"/>
    <property type="evidence" value="ECO:0007669"/>
    <property type="project" value="UniProtKB-KW"/>
</dbReference>
<accession>A0A1G8Q538</accession>
<dbReference type="GO" id="GO:0009002">
    <property type="term" value="F:serine-type D-Ala-D-Ala carboxypeptidase activity"/>
    <property type="evidence" value="ECO:0007669"/>
    <property type="project" value="InterPro"/>
</dbReference>
<dbReference type="OrthoDB" id="9795979at2"/>
<feature type="chain" id="PRO_5011741575" evidence="10">
    <location>
        <begin position="20"/>
        <end position="309"/>
    </location>
</feature>
<feature type="active site" evidence="7">
    <location>
        <position position="108"/>
    </location>
</feature>
<keyword evidence="6" id="KW-0961">Cell wall biogenesis/degradation</keyword>
<dbReference type="Proteomes" id="UP000199093">
    <property type="component" value="Unassembled WGS sequence"/>
</dbReference>
<feature type="domain" description="Peptidase S11 D-alanyl-D-alanine carboxypeptidase A N-terminal" evidence="11">
    <location>
        <begin position="19"/>
        <end position="236"/>
    </location>
</feature>
<dbReference type="InterPro" id="IPR018044">
    <property type="entry name" value="Peptidase_S11"/>
</dbReference>
<proteinExistence type="inferred from homology"/>
<dbReference type="GO" id="GO:0006508">
    <property type="term" value="P:proteolysis"/>
    <property type="evidence" value="ECO:0007669"/>
    <property type="project" value="InterPro"/>
</dbReference>
<dbReference type="EMBL" id="FNEJ01000014">
    <property type="protein sequence ID" value="SDI99879.1"/>
    <property type="molecule type" value="Genomic_DNA"/>
</dbReference>
<evidence type="ECO:0000259" key="11">
    <source>
        <dbReference type="Pfam" id="PF00768"/>
    </source>
</evidence>
<evidence type="ECO:0000256" key="6">
    <source>
        <dbReference type="ARBA" id="ARBA00023316"/>
    </source>
</evidence>
<keyword evidence="12" id="KW-0121">Carboxypeptidase</keyword>
<evidence type="ECO:0000256" key="4">
    <source>
        <dbReference type="ARBA" id="ARBA00022960"/>
    </source>
</evidence>
<dbReference type="InterPro" id="IPR012338">
    <property type="entry name" value="Beta-lactam/transpept-like"/>
</dbReference>
<evidence type="ECO:0000256" key="10">
    <source>
        <dbReference type="SAM" id="SignalP"/>
    </source>
</evidence>
<dbReference type="InterPro" id="IPR001967">
    <property type="entry name" value="Peptidase_S11_N"/>
</dbReference>
<dbReference type="STRING" id="555512.SAMN04487993_1014103"/>
<evidence type="ECO:0000256" key="8">
    <source>
        <dbReference type="PIRSR" id="PIRSR618044-2"/>
    </source>
</evidence>
<comment type="similarity">
    <text evidence="1 9">Belongs to the peptidase S11 family.</text>
</comment>
<organism evidence="12 13">
    <name type="scientific">Salipiger marinus</name>
    <dbReference type="NCBI Taxonomy" id="555512"/>
    <lineage>
        <taxon>Bacteria</taxon>
        <taxon>Pseudomonadati</taxon>
        <taxon>Pseudomonadota</taxon>
        <taxon>Alphaproteobacteria</taxon>
        <taxon>Rhodobacterales</taxon>
        <taxon>Roseobacteraceae</taxon>
        <taxon>Salipiger</taxon>
    </lineage>
</organism>
<reference evidence="12 13" key="1">
    <citation type="submission" date="2016-10" db="EMBL/GenBank/DDBJ databases">
        <authorList>
            <person name="de Groot N.N."/>
        </authorList>
    </citation>
    <scope>NUCLEOTIDE SEQUENCE [LARGE SCALE GENOMIC DNA]</scope>
    <source>
        <strain evidence="12 13">DSM 26424</strain>
    </source>
</reference>
<dbReference type="GO" id="GO:0008360">
    <property type="term" value="P:regulation of cell shape"/>
    <property type="evidence" value="ECO:0007669"/>
    <property type="project" value="UniProtKB-KW"/>
</dbReference>
<name>A0A1G8Q538_9RHOB</name>
<dbReference type="PRINTS" id="PR00725">
    <property type="entry name" value="DADACBPTASE1"/>
</dbReference>
<dbReference type="GO" id="GO:0009252">
    <property type="term" value="P:peptidoglycan biosynthetic process"/>
    <property type="evidence" value="ECO:0007669"/>
    <property type="project" value="UniProtKB-KW"/>
</dbReference>
<protein>
    <submittedName>
        <fullName evidence="12">D-alanyl-D-alanine carboxypeptidase</fullName>
    </submittedName>
</protein>
<keyword evidence="3" id="KW-0378">Hydrolase</keyword>
<dbReference type="PANTHER" id="PTHR21581">
    <property type="entry name" value="D-ALANYL-D-ALANINE CARBOXYPEPTIDASE"/>
    <property type="match status" value="1"/>
</dbReference>
<dbReference type="RefSeq" id="WP_089849030.1">
    <property type="nucleotide sequence ID" value="NZ_FNEJ01000014.1"/>
</dbReference>